<dbReference type="InterPro" id="IPR033580">
    <property type="entry name" value="Nurim-like"/>
</dbReference>
<keyword evidence="3 6" id="KW-0812">Transmembrane</keyword>
<feature type="transmembrane region" description="Helical" evidence="6">
    <location>
        <begin position="76"/>
        <end position="102"/>
    </location>
</feature>
<feature type="transmembrane region" description="Helical" evidence="6">
    <location>
        <begin position="123"/>
        <end position="148"/>
    </location>
</feature>
<dbReference type="PANTHER" id="PTHR31040:SF1">
    <property type="entry name" value="NURIM"/>
    <property type="match status" value="1"/>
</dbReference>
<feature type="transmembrane region" description="Helical" evidence="6">
    <location>
        <begin position="53"/>
        <end position="70"/>
    </location>
</feature>
<evidence type="ECO:0000256" key="4">
    <source>
        <dbReference type="ARBA" id="ARBA00022989"/>
    </source>
</evidence>
<evidence type="ECO:0000256" key="3">
    <source>
        <dbReference type="ARBA" id="ARBA00022692"/>
    </source>
</evidence>
<dbReference type="PANTHER" id="PTHR31040">
    <property type="entry name" value="NURIM"/>
    <property type="match status" value="1"/>
</dbReference>
<evidence type="ECO:0000256" key="2">
    <source>
        <dbReference type="ARBA" id="ARBA00010631"/>
    </source>
</evidence>
<gene>
    <name evidence="8" type="ORF">KJB30_17250</name>
</gene>
<comment type="caution">
    <text evidence="8">The sequence shown here is derived from an EMBL/GenBank/DDBJ whole genome shotgun (WGS) entry which is preliminary data.</text>
</comment>
<comment type="similarity">
    <text evidence="2">Belongs to the nurim family.</text>
</comment>
<evidence type="ECO:0000259" key="7">
    <source>
        <dbReference type="Pfam" id="PF07298"/>
    </source>
</evidence>
<evidence type="ECO:0000313" key="8">
    <source>
        <dbReference type="EMBL" id="MBT1073530.1"/>
    </source>
</evidence>
<dbReference type="Pfam" id="PF07298">
    <property type="entry name" value="NnrU"/>
    <property type="match status" value="1"/>
</dbReference>
<sequence>MLNHLYKEHNLSDFTIFILRFISFAVVHSLFANPRIKLIVSRYGDMESPYYRLLYNIASLIMFGWVMAAYRTSRVLYFASGVWSLVMYLVQFLIACLLFACVKQTGINQFLGFQQLHKKTRQVQLVTTGCYSMVRHPVYLLSLLFLVFNPVMSVQWFLLILLSSAYFVVGAIIEEKRLLKQFEKEYREYQQRVPFFFPAINRIIRSPGAKT</sequence>
<dbReference type="RefSeq" id="WP_214301615.1">
    <property type="nucleotide sequence ID" value="NZ_JAHDYS010000024.1"/>
</dbReference>
<comment type="subcellular location">
    <subcellularLocation>
        <location evidence="1">Membrane</location>
        <topology evidence="1">Multi-pass membrane protein</topology>
    </subcellularLocation>
</comment>
<evidence type="ECO:0000313" key="9">
    <source>
        <dbReference type="Proteomes" id="UP000784128"/>
    </source>
</evidence>
<keyword evidence="4 6" id="KW-1133">Transmembrane helix</keyword>
<accession>A0ABS5UCW6</accession>
<dbReference type="Gene3D" id="1.20.120.1630">
    <property type="match status" value="1"/>
</dbReference>
<dbReference type="Proteomes" id="UP000784128">
    <property type="component" value="Unassembled WGS sequence"/>
</dbReference>
<feature type="domain" description="NnrU" evidence="7">
    <location>
        <begin position="16"/>
        <end position="140"/>
    </location>
</feature>
<dbReference type="EMBL" id="JAHDYS010000024">
    <property type="protein sequence ID" value="MBT1073530.1"/>
    <property type="molecule type" value="Genomic_DNA"/>
</dbReference>
<feature type="transmembrane region" description="Helical" evidence="6">
    <location>
        <begin position="154"/>
        <end position="173"/>
    </location>
</feature>
<evidence type="ECO:0000256" key="6">
    <source>
        <dbReference type="SAM" id="Phobius"/>
    </source>
</evidence>
<protein>
    <submittedName>
        <fullName evidence="8">Isoprenylcysteine carboxylmethyltransferase family protein</fullName>
    </submittedName>
</protein>
<keyword evidence="9" id="KW-1185">Reference proteome</keyword>
<proteinExistence type="inferred from homology"/>
<reference evidence="8 9" key="1">
    <citation type="submission" date="2021-05" db="EMBL/GenBank/DDBJ databases">
        <title>The draft genome of Geobacter chapellei DSM 13688.</title>
        <authorList>
            <person name="Xu Z."/>
            <person name="Masuda Y."/>
            <person name="Itoh H."/>
            <person name="Senoo K."/>
        </authorList>
    </citation>
    <scope>NUCLEOTIDE SEQUENCE [LARGE SCALE GENOMIC DNA]</scope>
    <source>
        <strain evidence="8 9">DSM 13688</strain>
    </source>
</reference>
<evidence type="ECO:0000256" key="1">
    <source>
        <dbReference type="ARBA" id="ARBA00004141"/>
    </source>
</evidence>
<evidence type="ECO:0000256" key="5">
    <source>
        <dbReference type="ARBA" id="ARBA00023136"/>
    </source>
</evidence>
<dbReference type="InterPro" id="IPR009915">
    <property type="entry name" value="NnrU_dom"/>
</dbReference>
<keyword evidence="5 6" id="KW-0472">Membrane</keyword>
<organism evidence="8 9">
    <name type="scientific">Pelotalea chapellei</name>
    <dbReference type="NCBI Taxonomy" id="44671"/>
    <lineage>
        <taxon>Bacteria</taxon>
        <taxon>Pseudomonadati</taxon>
        <taxon>Thermodesulfobacteriota</taxon>
        <taxon>Desulfuromonadia</taxon>
        <taxon>Geobacterales</taxon>
        <taxon>Geobacteraceae</taxon>
        <taxon>Pelotalea</taxon>
    </lineage>
</organism>
<name>A0ABS5UCW6_9BACT</name>
<feature type="transmembrane region" description="Helical" evidence="6">
    <location>
        <begin position="14"/>
        <end position="32"/>
    </location>
</feature>